<dbReference type="InterPro" id="IPR022537">
    <property type="entry name" value="TRSP_dom"/>
</dbReference>
<dbReference type="InterPro" id="IPR011214">
    <property type="entry name" value="UCP020967"/>
</dbReference>
<geneLocation type="plasmid" evidence="3">
    <name>pFI430</name>
</geneLocation>
<reference evidence="3" key="2">
    <citation type="submission" date="2005-04" db="EMBL/GenBank/DDBJ databases">
        <title>The complete DNA sequence of the lactococcal sexfactor.</title>
        <authorList>
            <person name="Shearman C."/>
            <person name="Wegmann U."/>
            <person name="Godon J.-J."/>
            <person name="Jury K."/>
            <person name="Pillidge C."/>
            <person name="Gasson M."/>
        </authorList>
    </citation>
    <scope>NUCLEOTIDE SEQUENCE</scope>
    <source>
        <strain evidence="3">MG1363</strain>
        <plasmid evidence="3">pFI430</plasmid>
    </source>
</reference>
<dbReference type="HOGENOM" id="CLU_048544_0_0_9"/>
<evidence type="ECO:0000313" key="5">
    <source>
        <dbReference type="Proteomes" id="UP000000364"/>
    </source>
</evidence>
<name>A2RKY1_LACLM</name>
<dbReference type="Proteomes" id="UP000000364">
    <property type="component" value="Chromosome"/>
</dbReference>
<accession>A2RKY1</accession>
<accession>D8KWP0</accession>
<dbReference type="STRING" id="416870.llmg_1357"/>
<evidence type="ECO:0000259" key="2">
    <source>
        <dbReference type="Pfam" id="PF15609"/>
    </source>
</evidence>
<dbReference type="EMBL" id="AM406671">
    <property type="protein sequence ID" value="CAL97947.1"/>
    <property type="molecule type" value="Genomic_DNA"/>
</dbReference>
<dbReference type="eggNOG" id="COG0462">
    <property type="taxonomic scope" value="Bacteria"/>
</dbReference>
<proteinExistence type="predicted"/>
<dbReference type="EMBL" id="DQ011112">
    <property type="protein sequence ID" value="AAY64124.1"/>
    <property type="molecule type" value="Genomic_DNA"/>
</dbReference>
<dbReference type="SUPFAM" id="SSF53271">
    <property type="entry name" value="PRTase-like"/>
    <property type="match status" value="1"/>
</dbReference>
<dbReference type="PIRSF" id="PIRSF020967">
    <property type="entry name" value="UCP020967"/>
    <property type="match status" value="1"/>
</dbReference>
<dbReference type="OrthoDB" id="56827at2"/>
<reference evidence="3" key="1">
    <citation type="journal article" date="1995" name="Int. Dairy J.">
        <title>Characterization and exploitation of conjugation in Lactococcus lactis.</title>
        <authorList>
            <person name="Gasson M."/>
            <person name="Godon J.-J."/>
            <person name="Chris P."/>
            <person name="Eaton T."/>
            <person name="Jury K."/>
            <person name="Shearman C."/>
        </authorList>
    </citation>
    <scope>NUCLEOTIDE SEQUENCE</scope>
    <source>
        <strain evidence="3">MG1363</strain>
        <plasmid evidence="3">pFI430</plasmid>
    </source>
</reference>
<evidence type="ECO:0000313" key="4">
    <source>
        <dbReference type="EMBL" id="CAL97947.1"/>
    </source>
</evidence>
<dbReference type="Pfam" id="PF12500">
    <property type="entry name" value="TRSP"/>
    <property type="match status" value="1"/>
</dbReference>
<dbReference type="InterPro" id="IPR041688">
    <property type="entry name" value="PRTase_2"/>
</dbReference>
<dbReference type="KEGG" id="llm:llmg_1357"/>
<feature type="domain" description="Orotate phosphoribosyltransferase-like" evidence="2">
    <location>
        <begin position="23"/>
        <end position="204"/>
    </location>
</feature>
<evidence type="ECO:0000313" key="3">
    <source>
        <dbReference type="EMBL" id="AAY64124.1"/>
    </source>
</evidence>
<organism evidence="4 5">
    <name type="scientific">Lactococcus lactis subsp. cremoris (strain MG1363)</name>
    <dbReference type="NCBI Taxonomy" id="416870"/>
    <lineage>
        <taxon>Bacteria</taxon>
        <taxon>Bacillati</taxon>
        <taxon>Bacillota</taxon>
        <taxon>Bacilli</taxon>
        <taxon>Lactobacillales</taxon>
        <taxon>Streptococcaceae</taxon>
        <taxon>Lactococcus</taxon>
        <taxon>Lactococcus cremoris subsp. cremoris</taxon>
    </lineage>
</organism>
<keyword evidence="3" id="KW-0614">Plasmid</keyword>
<dbReference type="RefSeq" id="WP_011835228.1">
    <property type="nucleotide sequence ID" value="NC_025249.1"/>
</dbReference>
<dbReference type="InterPro" id="IPR029057">
    <property type="entry name" value="PRTase-like"/>
</dbReference>
<feature type="domain" description="TRSP" evidence="1">
    <location>
        <begin position="267"/>
        <end position="383"/>
    </location>
</feature>
<sequence>MIKQNFVINEFGFPDDIKKLDFIGLGLRKNPKRSQLYVSELLGKHIPQNPEKIITHAKELAKKIMVSDSTIFGAKNLQSIVIGFSETATALSENVARELGLPYITTTRYPLEYPSFTFSEEHSHAVEQVLAPSQDFLQFMKEKPLHLIFVDDEMSTGKTFINALTALLRSAELEIKSASFASLLSTVDNESFLHFKETKNLLKLDYLSVIALYTQQIRLPEQFHNKARKFVDEYQDKLNVLENVDFSVISLLNKELQFSSRGVIIHKNDDSLDKVAQKLEEVMEMKHKFEQDTLYIVGEEEFMFPPLYLAQILAEKHPMIKIKYSSTTRSPIMVMNQDNYPIKIGVSSSSTDGISRFLYNIPKEASVIFVNSSKATESQREFTAHLLSFYKNSIGVTI</sequence>
<dbReference type="Pfam" id="PF15609">
    <property type="entry name" value="PRTase_2"/>
    <property type="match status" value="1"/>
</dbReference>
<evidence type="ECO:0000259" key="1">
    <source>
        <dbReference type="Pfam" id="PF12500"/>
    </source>
</evidence>
<protein>
    <submittedName>
        <fullName evidence="3">ORF49</fullName>
    </submittedName>
</protein>
<gene>
    <name evidence="4" type="ordered locus">llmg_1357</name>
</gene>
<reference evidence="4 5" key="3">
    <citation type="journal article" date="2007" name="J. Bacteriol.">
        <title>The complete genome sequence of the lactic acid bacterial paradigm Lactococcus lactis subsp. cremoris MG1363.</title>
        <authorList>
            <person name="Wegmann U."/>
            <person name="O'Connell-Motherway M."/>
            <person name="Zomer A."/>
            <person name="Buist G."/>
            <person name="Shearman C."/>
            <person name="Canchaya C."/>
            <person name="Ventura M."/>
            <person name="Goesmann A."/>
            <person name="Gasson M.J."/>
            <person name="Kuipers O.P."/>
            <person name="van Sinderen D."/>
            <person name="Kok J."/>
        </authorList>
    </citation>
    <scope>NUCLEOTIDE SEQUENCE [LARGE SCALE GENOMIC DNA]</scope>
    <source>
        <strain evidence="4 5">MG1363</strain>
    </source>
</reference>
<dbReference type="Gene3D" id="3.40.50.2020">
    <property type="match status" value="1"/>
</dbReference>
<dbReference type="AlphaFoldDB" id="A2RKY1"/>